<dbReference type="Pfam" id="PF00884">
    <property type="entry name" value="Sulfatase"/>
    <property type="match status" value="1"/>
</dbReference>
<keyword evidence="3" id="KW-0812">Transmembrane</keyword>
<evidence type="ECO:0000313" key="7">
    <source>
        <dbReference type="EMBL" id="GAG52870.1"/>
    </source>
</evidence>
<keyword evidence="4" id="KW-1133">Transmembrane helix</keyword>
<organism evidence="7">
    <name type="scientific">marine sediment metagenome</name>
    <dbReference type="NCBI Taxonomy" id="412755"/>
    <lineage>
        <taxon>unclassified sequences</taxon>
        <taxon>metagenomes</taxon>
        <taxon>ecological metagenomes</taxon>
    </lineage>
</organism>
<protein>
    <recommendedName>
        <fullName evidence="6">Sulfatase N-terminal domain-containing protein</fullName>
    </recommendedName>
</protein>
<accession>X0YAK9</accession>
<comment type="caution">
    <text evidence="7">The sequence shown here is derived from an EMBL/GenBank/DDBJ whole genome shotgun (WGS) entry which is preliminary data.</text>
</comment>
<dbReference type="PANTHER" id="PTHR47371">
    <property type="entry name" value="LIPOTEICHOIC ACID SYNTHASE"/>
    <property type="match status" value="1"/>
</dbReference>
<feature type="non-terminal residue" evidence="7">
    <location>
        <position position="1"/>
    </location>
</feature>
<name>X0YAK9_9ZZZZ</name>
<evidence type="ECO:0000256" key="2">
    <source>
        <dbReference type="ARBA" id="ARBA00022475"/>
    </source>
</evidence>
<reference evidence="7" key="1">
    <citation type="journal article" date="2014" name="Front. Microbiol.">
        <title>High frequency of phylogenetically diverse reductive dehalogenase-homologous genes in deep subseafloor sedimentary metagenomes.</title>
        <authorList>
            <person name="Kawai M."/>
            <person name="Futagami T."/>
            <person name="Toyoda A."/>
            <person name="Takaki Y."/>
            <person name="Nishi S."/>
            <person name="Hori S."/>
            <person name="Arai W."/>
            <person name="Tsubouchi T."/>
            <person name="Morono Y."/>
            <person name="Uchiyama I."/>
            <person name="Ito T."/>
            <person name="Fujiyama A."/>
            <person name="Inagaki F."/>
            <person name="Takami H."/>
        </authorList>
    </citation>
    <scope>NUCLEOTIDE SEQUENCE</scope>
    <source>
        <strain evidence="7">Expedition CK06-06</strain>
    </source>
</reference>
<dbReference type="InterPro" id="IPR050448">
    <property type="entry name" value="OpgB/LTA_synthase_biosynth"/>
</dbReference>
<proteinExistence type="predicted"/>
<feature type="non-terminal residue" evidence="7">
    <location>
        <position position="211"/>
    </location>
</feature>
<evidence type="ECO:0000256" key="1">
    <source>
        <dbReference type="ARBA" id="ARBA00004651"/>
    </source>
</evidence>
<dbReference type="AlphaFoldDB" id="X0YAK9"/>
<feature type="domain" description="Sulfatase N-terminal" evidence="6">
    <location>
        <begin position="6"/>
        <end position="209"/>
    </location>
</feature>
<dbReference type="PANTHER" id="PTHR47371:SF3">
    <property type="entry name" value="PHOSPHOGLYCEROL TRANSFERASE I"/>
    <property type="match status" value="1"/>
</dbReference>
<dbReference type="EMBL" id="BARS01054987">
    <property type="protein sequence ID" value="GAG52870.1"/>
    <property type="molecule type" value="Genomic_DNA"/>
</dbReference>
<evidence type="ECO:0000256" key="3">
    <source>
        <dbReference type="ARBA" id="ARBA00022692"/>
    </source>
</evidence>
<dbReference type="InterPro" id="IPR017850">
    <property type="entry name" value="Alkaline_phosphatase_core_sf"/>
</dbReference>
<evidence type="ECO:0000256" key="4">
    <source>
        <dbReference type="ARBA" id="ARBA00022989"/>
    </source>
</evidence>
<dbReference type="SUPFAM" id="SSF53649">
    <property type="entry name" value="Alkaline phosphatase-like"/>
    <property type="match status" value="1"/>
</dbReference>
<dbReference type="Gene3D" id="3.40.720.10">
    <property type="entry name" value="Alkaline Phosphatase, subunit A"/>
    <property type="match status" value="1"/>
</dbReference>
<comment type="subcellular location">
    <subcellularLocation>
        <location evidence="1">Cell membrane</location>
        <topology evidence="1">Multi-pass membrane protein</topology>
    </subcellularLocation>
</comment>
<evidence type="ECO:0000256" key="5">
    <source>
        <dbReference type="ARBA" id="ARBA00023136"/>
    </source>
</evidence>
<evidence type="ECO:0000259" key="6">
    <source>
        <dbReference type="Pfam" id="PF00884"/>
    </source>
</evidence>
<dbReference type="InterPro" id="IPR000917">
    <property type="entry name" value="Sulfatase_N"/>
</dbReference>
<gene>
    <name evidence="7" type="ORF">S01H1_81286</name>
</gene>
<keyword evidence="2" id="KW-1003">Cell membrane</keyword>
<dbReference type="GO" id="GO:0005886">
    <property type="term" value="C:plasma membrane"/>
    <property type="evidence" value="ECO:0007669"/>
    <property type="project" value="UniProtKB-SubCell"/>
</dbReference>
<sequence length="211" mass="24041">PSEQLPNVVLVLLESISHSVSLGNPEAGTMPNLARLAREGVEFQLTRVPVSHTTKAFWAALASTTPVIQTDYIEAVPVDEPYEGLPSILTRVGYRSGFFEMSKGSYECAPGFFSNFAFDWAWFRENLEDSSAHMGYMGGDDCRMIEPALEWVSKDSQPFFLMMITSVSHDPYEVPEWFDKPKEKLYERYLQTVRYTDYFIGRLCQSLKEYG</sequence>
<keyword evidence="5" id="KW-0472">Membrane</keyword>